<keyword evidence="1" id="KW-0732">Signal</keyword>
<organism evidence="2 3">
    <name type="scientific">Candidatus Wildermuthbacteria bacterium RIFCSPLOWO2_01_FULL_48_29</name>
    <dbReference type="NCBI Taxonomy" id="1802462"/>
    <lineage>
        <taxon>Bacteria</taxon>
        <taxon>Candidatus Wildermuthiibacteriota</taxon>
    </lineage>
</organism>
<sequence length="158" mass="17243">MKHIQNAVLAAVMIPMLGITPALDTPTQKADEEPSSIEEGLALTQANTLLSISSPSSPARIAKTMRIYITAYSSTPEQTDDTPFTTASGKQVRDGIVAANMLPLGTKIKIPELFGEKVFVVEDRMHPRNYGKVDVWFPSREEAKIFGVKQVSILVLES</sequence>
<name>A0A1G2RN82_9BACT</name>
<reference evidence="2 3" key="1">
    <citation type="journal article" date="2016" name="Nat. Commun.">
        <title>Thousands of microbial genomes shed light on interconnected biogeochemical processes in an aquifer system.</title>
        <authorList>
            <person name="Anantharaman K."/>
            <person name="Brown C.T."/>
            <person name="Hug L.A."/>
            <person name="Sharon I."/>
            <person name="Castelle C.J."/>
            <person name="Probst A.J."/>
            <person name="Thomas B.C."/>
            <person name="Singh A."/>
            <person name="Wilkins M.J."/>
            <person name="Karaoz U."/>
            <person name="Brodie E.L."/>
            <person name="Williams K.H."/>
            <person name="Hubbard S.S."/>
            <person name="Banfield J.F."/>
        </authorList>
    </citation>
    <scope>NUCLEOTIDE SEQUENCE [LARGE SCALE GENOMIC DNA]</scope>
</reference>
<evidence type="ECO:0008006" key="4">
    <source>
        <dbReference type="Google" id="ProtNLM"/>
    </source>
</evidence>
<protein>
    <recommendedName>
        <fullName evidence="4">3D domain-containing protein</fullName>
    </recommendedName>
</protein>
<evidence type="ECO:0000313" key="3">
    <source>
        <dbReference type="Proteomes" id="UP000178421"/>
    </source>
</evidence>
<evidence type="ECO:0000256" key="1">
    <source>
        <dbReference type="SAM" id="SignalP"/>
    </source>
</evidence>
<feature type="signal peptide" evidence="1">
    <location>
        <begin position="1"/>
        <end position="24"/>
    </location>
</feature>
<accession>A0A1G2RN82</accession>
<feature type="chain" id="PRO_5009584293" description="3D domain-containing protein" evidence="1">
    <location>
        <begin position="25"/>
        <end position="158"/>
    </location>
</feature>
<dbReference type="Proteomes" id="UP000178421">
    <property type="component" value="Unassembled WGS sequence"/>
</dbReference>
<proteinExistence type="predicted"/>
<evidence type="ECO:0000313" key="2">
    <source>
        <dbReference type="EMBL" id="OHA73819.1"/>
    </source>
</evidence>
<comment type="caution">
    <text evidence="2">The sequence shown here is derived from an EMBL/GenBank/DDBJ whole genome shotgun (WGS) entry which is preliminary data.</text>
</comment>
<dbReference type="EMBL" id="MHUH01000013">
    <property type="protein sequence ID" value="OHA73819.1"/>
    <property type="molecule type" value="Genomic_DNA"/>
</dbReference>
<dbReference type="CDD" id="cd22784">
    <property type="entry name" value="DPBB_MltA_YuiC-like"/>
    <property type="match status" value="1"/>
</dbReference>
<gene>
    <name evidence="2" type="ORF">A2940_01350</name>
</gene>
<dbReference type="AlphaFoldDB" id="A0A1G2RN82"/>